<evidence type="ECO:0000313" key="2">
    <source>
        <dbReference type="EMBL" id="KTB27784.1"/>
    </source>
</evidence>
<organism evidence="2 3">
    <name type="scientific">Moniliophthora roreri</name>
    <name type="common">Frosty pod rot fungus</name>
    <name type="synonym">Monilia roreri</name>
    <dbReference type="NCBI Taxonomy" id="221103"/>
    <lineage>
        <taxon>Eukaryota</taxon>
        <taxon>Fungi</taxon>
        <taxon>Dikarya</taxon>
        <taxon>Basidiomycota</taxon>
        <taxon>Agaricomycotina</taxon>
        <taxon>Agaricomycetes</taxon>
        <taxon>Agaricomycetidae</taxon>
        <taxon>Agaricales</taxon>
        <taxon>Marasmiineae</taxon>
        <taxon>Marasmiaceae</taxon>
        <taxon>Moniliophthora</taxon>
    </lineage>
</organism>
<sequence length="385" mass="42943">MIVLHQAIDVTRTLEHAQDRRQDDISTANPRNDLNRFFYLCKDGHQLRASIDMDLDILKAKLAALWMESAFWGMYTVLFVMCIFILGKKTGRVNKVLLGTATVMYVLSTGHVTVNFARAIVAFVEYEHAGGALAYYIRLWDWSAVVREIIFTTLCIVADALLIYRLWAVWGYRMRIAVLPTTFLLAGTVCAFISIWGLTRISPGEDDRSGKVYSWVIAAFSMTLATNVTVTVLIGTFPLTGRIWWAGREVESAFDGKYVGTYRQVSGILGIVLESGAICSVFQLFTAILYGTGTNAVFLSWDPLAQVIGIAPTIIIVRVGLGVDFQHSITTSSPSPQMTTAPNDTYLRSWRPDTTSIQLQIHKIVEMTNDTERVIKQPGSRHSLP</sequence>
<dbReference type="Proteomes" id="UP000054988">
    <property type="component" value="Unassembled WGS sequence"/>
</dbReference>
<feature type="transmembrane region" description="Helical" evidence="1">
    <location>
        <begin position="144"/>
        <end position="164"/>
    </location>
</feature>
<feature type="transmembrane region" description="Helical" evidence="1">
    <location>
        <begin position="176"/>
        <end position="196"/>
    </location>
</feature>
<gene>
    <name evidence="2" type="ORF">WG66_19571</name>
</gene>
<comment type="caution">
    <text evidence="2">The sequence shown here is derived from an EMBL/GenBank/DDBJ whole genome shotgun (WGS) entry which is preliminary data.</text>
</comment>
<feature type="transmembrane region" description="Helical" evidence="1">
    <location>
        <begin position="63"/>
        <end position="86"/>
    </location>
</feature>
<dbReference type="EMBL" id="LATX01002519">
    <property type="protein sequence ID" value="KTB27784.1"/>
    <property type="molecule type" value="Genomic_DNA"/>
</dbReference>
<protein>
    <submittedName>
        <fullName evidence="2">Uncharacterized protein</fullName>
    </submittedName>
</protein>
<feature type="transmembrane region" description="Helical" evidence="1">
    <location>
        <begin position="98"/>
        <end position="124"/>
    </location>
</feature>
<keyword evidence="1" id="KW-0812">Transmembrane</keyword>
<keyword evidence="1" id="KW-0472">Membrane</keyword>
<keyword evidence="1" id="KW-1133">Transmembrane helix</keyword>
<dbReference type="AlphaFoldDB" id="A0A0W0EUP2"/>
<reference evidence="2 3" key="1">
    <citation type="submission" date="2015-12" db="EMBL/GenBank/DDBJ databases">
        <title>Draft genome sequence of Moniliophthora roreri, the causal agent of frosty pod rot of cacao.</title>
        <authorList>
            <person name="Aime M.C."/>
            <person name="Diaz-Valderrama J.R."/>
            <person name="Kijpornyongpan T."/>
            <person name="Phillips-Mora W."/>
        </authorList>
    </citation>
    <scope>NUCLEOTIDE SEQUENCE [LARGE SCALE GENOMIC DNA]</scope>
    <source>
        <strain evidence="2 3">MCA 2952</strain>
    </source>
</reference>
<feature type="transmembrane region" description="Helical" evidence="1">
    <location>
        <begin position="303"/>
        <end position="321"/>
    </location>
</feature>
<evidence type="ECO:0000313" key="3">
    <source>
        <dbReference type="Proteomes" id="UP000054988"/>
    </source>
</evidence>
<proteinExistence type="predicted"/>
<evidence type="ECO:0000256" key="1">
    <source>
        <dbReference type="SAM" id="Phobius"/>
    </source>
</evidence>
<feature type="transmembrane region" description="Helical" evidence="1">
    <location>
        <begin position="267"/>
        <end position="291"/>
    </location>
</feature>
<name>A0A0W0EUP2_MONRR</name>
<feature type="transmembrane region" description="Helical" evidence="1">
    <location>
        <begin position="216"/>
        <end position="239"/>
    </location>
</feature>
<accession>A0A0W0EUP2</accession>